<keyword evidence="3" id="KW-1133">Transmembrane helix</keyword>
<dbReference type="PANTHER" id="PTHR16189:SF0">
    <property type="entry name" value="TRANSMEMBRANE PROTEIN 104"/>
    <property type="match status" value="1"/>
</dbReference>
<keyword evidence="3" id="KW-0472">Membrane</keyword>
<feature type="region of interest" description="Disordered" evidence="2">
    <location>
        <begin position="1"/>
        <end position="32"/>
    </location>
</feature>
<evidence type="ECO:0000313" key="4">
    <source>
        <dbReference type="EMBL" id="CDW89781.1"/>
    </source>
</evidence>
<feature type="transmembrane region" description="Helical" evidence="3">
    <location>
        <begin position="444"/>
        <end position="467"/>
    </location>
</feature>
<name>A0A078B6D1_STYLE</name>
<reference evidence="4 5" key="1">
    <citation type="submission" date="2014-06" db="EMBL/GenBank/DDBJ databases">
        <authorList>
            <person name="Swart Estienne"/>
        </authorList>
    </citation>
    <scope>NUCLEOTIDE SEQUENCE [LARGE SCALE GENOMIC DNA]</scope>
    <source>
        <strain evidence="4 5">130c</strain>
    </source>
</reference>
<feature type="transmembrane region" description="Helical" evidence="3">
    <location>
        <begin position="294"/>
        <end position="316"/>
    </location>
</feature>
<evidence type="ECO:0000256" key="1">
    <source>
        <dbReference type="ARBA" id="ARBA00004141"/>
    </source>
</evidence>
<gene>
    <name evidence="4" type="primary">Contig19113.g20267</name>
    <name evidence="4" type="ORF">STYLEM_18920</name>
</gene>
<feature type="transmembrane region" description="Helical" evidence="3">
    <location>
        <begin position="132"/>
        <end position="154"/>
    </location>
</feature>
<feature type="compositionally biased region" description="Basic and acidic residues" evidence="2">
    <location>
        <begin position="8"/>
        <end position="17"/>
    </location>
</feature>
<dbReference type="EMBL" id="CCKQ01017876">
    <property type="protein sequence ID" value="CDW89781.1"/>
    <property type="molecule type" value="Genomic_DNA"/>
</dbReference>
<feature type="transmembrane region" description="Helical" evidence="3">
    <location>
        <begin position="261"/>
        <end position="282"/>
    </location>
</feature>
<dbReference type="OMA" id="VTIARCI"/>
<accession>A0A078B6D1</accession>
<evidence type="ECO:0000256" key="2">
    <source>
        <dbReference type="SAM" id="MobiDB-lite"/>
    </source>
</evidence>
<evidence type="ECO:0008006" key="6">
    <source>
        <dbReference type="Google" id="ProtNLM"/>
    </source>
</evidence>
<dbReference type="InParanoid" id="A0A078B6D1"/>
<dbReference type="GO" id="GO:0016020">
    <property type="term" value="C:membrane"/>
    <property type="evidence" value="ECO:0007669"/>
    <property type="project" value="UniProtKB-SubCell"/>
</dbReference>
<dbReference type="Proteomes" id="UP000039865">
    <property type="component" value="Unassembled WGS sequence"/>
</dbReference>
<dbReference type="PANTHER" id="PTHR16189">
    <property type="entry name" value="TRANSMEMBRANE PROTEIN 104-RELATED"/>
    <property type="match status" value="1"/>
</dbReference>
<feature type="transmembrane region" description="Helical" evidence="3">
    <location>
        <begin position="192"/>
        <end position="211"/>
    </location>
</feature>
<feature type="transmembrane region" description="Helical" evidence="3">
    <location>
        <begin position="37"/>
        <end position="56"/>
    </location>
</feature>
<evidence type="ECO:0000313" key="5">
    <source>
        <dbReference type="Proteomes" id="UP000039865"/>
    </source>
</evidence>
<protein>
    <recommendedName>
        <fullName evidence="6">Amino acid transporter transmembrane domain-containing protein</fullName>
    </recommendedName>
</protein>
<sequence length="473" mass="52496">MAFSTIADEDKLIETHGDQSQQNSSSKPAAPMPMSPIAASATVINLILATGPFRYIKLLFIVQNQLSICIGFSRSIEVISSANAEKSQGRLDTLFPEQVYATPEMLMKFNSKDIGHKTSPFYIRQKVELGKLVEQFCAPWIKVASMVILVIYMYGAMCLKYSSGAESFVQAVSFTIYHDVDEWARNSPVDPYYLGILIFGSLSLFFSFGNIENSKVLQIVTGFMRLIVIIFLYGGTIYYLIHDGVQSAPVFDGPSIAQNLATTFGNTVFVFIFHHSISGIVYPIRPQSNIKPMFLTSHFIGTFLLGLEGVMAFIAFSGIDHECSGKGVYPCRVAKLFNENFVNIPFIGQVCNFYPMLNVSSVPVLTITLRNNLMEVVPIKRWLAKSQTIVIPLRNPQVFIAYTGGLCGTFILFIIPLILVYHSRSKDLEKTYGLNFNKSPFQHPVYMIVIGVYAFLTLGFVITGLILSGGGSH</sequence>
<feature type="transmembrane region" description="Helical" evidence="3">
    <location>
        <begin position="399"/>
        <end position="423"/>
    </location>
</feature>
<feature type="transmembrane region" description="Helical" evidence="3">
    <location>
        <begin position="223"/>
        <end position="241"/>
    </location>
</feature>
<proteinExistence type="predicted"/>
<dbReference type="AlphaFoldDB" id="A0A078B6D1"/>
<dbReference type="OrthoDB" id="294541at2759"/>
<keyword evidence="3" id="KW-0812">Transmembrane</keyword>
<organism evidence="4 5">
    <name type="scientific">Stylonychia lemnae</name>
    <name type="common">Ciliate</name>
    <dbReference type="NCBI Taxonomy" id="5949"/>
    <lineage>
        <taxon>Eukaryota</taxon>
        <taxon>Sar</taxon>
        <taxon>Alveolata</taxon>
        <taxon>Ciliophora</taxon>
        <taxon>Intramacronucleata</taxon>
        <taxon>Spirotrichea</taxon>
        <taxon>Stichotrichia</taxon>
        <taxon>Sporadotrichida</taxon>
        <taxon>Oxytrichidae</taxon>
        <taxon>Stylonychinae</taxon>
        <taxon>Stylonychia</taxon>
    </lineage>
</organism>
<comment type="subcellular location">
    <subcellularLocation>
        <location evidence="1">Membrane</location>
        <topology evidence="1">Multi-pass membrane protein</topology>
    </subcellularLocation>
</comment>
<evidence type="ECO:0000256" key="3">
    <source>
        <dbReference type="SAM" id="Phobius"/>
    </source>
</evidence>
<keyword evidence="5" id="KW-1185">Reference proteome</keyword>